<proteinExistence type="predicted"/>
<feature type="compositionally biased region" description="Basic residues" evidence="1">
    <location>
        <begin position="72"/>
        <end position="82"/>
    </location>
</feature>
<dbReference type="EMBL" id="CVQI01001626">
    <property type="protein sequence ID" value="CRK10270.1"/>
    <property type="molecule type" value="Genomic_DNA"/>
</dbReference>
<evidence type="ECO:0000313" key="2">
    <source>
        <dbReference type="EMBL" id="CRK10270.1"/>
    </source>
</evidence>
<feature type="region of interest" description="Disordered" evidence="1">
    <location>
        <begin position="1"/>
        <end position="82"/>
    </location>
</feature>
<sequence>CQGGPEHPARHQPRAARRHHPRRQGHIPRADHHQQGWHPPDRRQGHPPAPCHGTQEAQRLRRAGGRRYGGGHLHHRTQSQAR</sequence>
<gene>
    <name evidence="2" type="ORF">BN1723_020976</name>
</gene>
<dbReference type="AlphaFoldDB" id="A0A0G4KN18"/>
<feature type="compositionally biased region" description="Basic residues" evidence="1">
    <location>
        <begin position="10"/>
        <end position="26"/>
    </location>
</feature>
<feature type="non-terminal residue" evidence="2">
    <location>
        <position position="82"/>
    </location>
</feature>
<protein>
    <submittedName>
        <fullName evidence="2">Uncharacterized protein</fullName>
    </submittedName>
</protein>
<feature type="compositionally biased region" description="Basic and acidic residues" evidence="1">
    <location>
        <begin position="28"/>
        <end position="44"/>
    </location>
</feature>
<organism evidence="2 3">
    <name type="scientific">Verticillium longisporum</name>
    <name type="common">Verticillium dahliae var. longisporum</name>
    <dbReference type="NCBI Taxonomy" id="100787"/>
    <lineage>
        <taxon>Eukaryota</taxon>
        <taxon>Fungi</taxon>
        <taxon>Dikarya</taxon>
        <taxon>Ascomycota</taxon>
        <taxon>Pezizomycotina</taxon>
        <taxon>Sordariomycetes</taxon>
        <taxon>Hypocreomycetidae</taxon>
        <taxon>Glomerellales</taxon>
        <taxon>Plectosphaerellaceae</taxon>
        <taxon>Verticillium</taxon>
    </lineage>
</organism>
<feature type="non-terminal residue" evidence="2">
    <location>
        <position position="1"/>
    </location>
</feature>
<accession>A0A0G4KN18</accession>
<name>A0A0G4KN18_VERLO</name>
<evidence type="ECO:0000256" key="1">
    <source>
        <dbReference type="SAM" id="MobiDB-lite"/>
    </source>
</evidence>
<reference evidence="3" key="1">
    <citation type="submission" date="2015-05" db="EMBL/GenBank/DDBJ databases">
        <authorList>
            <person name="Fogelqvist Johan"/>
        </authorList>
    </citation>
    <scope>NUCLEOTIDE SEQUENCE [LARGE SCALE GENOMIC DNA]</scope>
</reference>
<dbReference type="Proteomes" id="UP000045706">
    <property type="component" value="Unassembled WGS sequence"/>
</dbReference>
<evidence type="ECO:0000313" key="3">
    <source>
        <dbReference type="Proteomes" id="UP000045706"/>
    </source>
</evidence>